<dbReference type="Proteomes" id="UP000030746">
    <property type="component" value="Unassembled WGS sequence"/>
</dbReference>
<proteinExistence type="predicted"/>
<feature type="region of interest" description="Disordered" evidence="1">
    <location>
        <begin position="167"/>
        <end position="296"/>
    </location>
</feature>
<evidence type="ECO:0000313" key="3">
    <source>
        <dbReference type="Proteomes" id="UP000030746"/>
    </source>
</evidence>
<dbReference type="KEGG" id="lgi:LOTGIDRAFT_160072"/>
<accession>V4AQX5</accession>
<dbReference type="RefSeq" id="XP_009053202.1">
    <property type="nucleotide sequence ID" value="XM_009054954.1"/>
</dbReference>
<gene>
    <name evidence="2" type="ORF">LOTGIDRAFT_160072</name>
</gene>
<feature type="compositionally biased region" description="Low complexity" evidence="1">
    <location>
        <begin position="72"/>
        <end position="100"/>
    </location>
</feature>
<organism evidence="2 3">
    <name type="scientific">Lottia gigantea</name>
    <name type="common">Giant owl limpet</name>
    <dbReference type="NCBI Taxonomy" id="225164"/>
    <lineage>
        <taxon>Eukaryota</taxon>
        <taxon>Metazoa</taxon>
        <taxon>Spiralia</taxon>
        <taxon>Lophotrochozoa</taxon>
        <taxon>Mollusca</taxon>
        <taxon>Gastropoda</taxon>
        <taxon>Patellogastropoda</taxon>
        <taxon>Lottioidea</taxon>
        <taxon>Lottiidae</taxon>
        <taxon>Lottia</taxon>
    </lineage>
</organism>
<dbReference type="CTD" id="20238277"/>
<dbReference type="HOGENOM" id="CLU_822041_0_0_1"/>
<protein>
    <submittedName>
        <fullName evidence="2">Uncharacterized protein</fullName>
    </submittedName>
</protein>
<reference evidence="2 3" key="1">
    <citation type="journal article" date="2013" name="Nature">
        <title>Insights into bilaterian evolution from three spiralian genomes.</title>
        <authorList>
            <person name="Simakov O."/>
            <person name="Marletaz F."/>
            <person name="Cho S.J."/>
            <person name="Edsinger-Gonzales E."/>
            <person name="Havlak P."/>
            <person name="Hellsten U."/>
            <person name="Kuo D.H."/>
            <person name="Larsson T."/>
            <person name="Lv J."/>
            <person name="Arendt D."/>
            <person name="Savage R."/>
            <person name="Osoegawa K."/>
            <person name="de Jong P."/>
            <person name="Grimwood J."/>
            <person name="Chapman J.A."/>
            <person name="Shapiro H."/>
            <person name="Aerts A."/>
            <person name="Otillar R.P."/>
            <person name="Terry A.Y."/>
            <person name="Boore J.L."/>
            <person name="Grigoriev I.V."/>
            <person name="Lindberg D.R."/>
            <person name="Seaver E.C."/>
            <person name="Weisblat D.A."/>
            <person name="Putnam N.H."/>
            <person name="Rokhsar D.S."/>
        </authorList>
    </citation>
    <scope>NUCLEOTIDE SEQUENCE [LARGE SCALE GENOMIC DNA]</scope>
</reference>
<evidence type="ECO:0000256" key="1">
    <source>
        <dbReference type="SAM" id="MobiDB-lite"/>
    </source>
</evidence>
<keyword evidence="3" id="KW-1185">Reference proteome</keyword>
<feature type="compositionally biased region" description="Polar residues" evidence="1">
    <location>
        <begin position="101"/>
        <end position="111"/>
    </location>
</feature>
<feature type="compositionally biased region" description="Low complexity" evidence="1">
    <location>
        <begin position="194"/>
        <end position="215"/>
    </location>
</feature>
<name>V4AQX5_LOTGI</name>
<dbReference type="GeneID" id="20238277"/>
<evidence type="ECO:0000313" key="2">
    <source>
        <dbReference type="EMBL" id="ESO96086.1"/>
    </source>
</evidence>
<dbReference type="EMBL" id="KB201549">
    <property type="protein sequence ID" value="ESO96086.1"/>
    <property type="molecule type" value="Genomic_DNA"/>
</dbReference>
<dbReference type="AlphaFoldDB" id="V4AQX5"/>
<feature type="region of interest" description="Disordered" evidence="1">
    <location>
        <begin position="72"/>
        <end position="111"/>
    </location>
</feature>
<sequence length="338" mass="36991">MAQKSRMLPKIRMAGYGAYTSLQGKTKMEDTEQYYQQPAKKTKVEYMETGTWQQPDTGAYTTDYSSYYSMYTDPSQQQQQQQQTQQIQSHQLQQHQQQTQPTAVSSYSQGSYDPTQYSSYASYSSYYSQPTETTAAPPATFECPLYDKTSSSYYGNGQQASYSTGYGSVGSSYSHTNQSRSQGYGYTGNGTGSGYRTNRSSNDRGSSNRVISRGRGSIGNGRGTAGDSRSMRSTASSGRGMNRGYTDDEMDYTDTMGRFSGFSRNSRGGSLSRGGGGALSTSMGRVGASRGRGRGRGASNNGNWFVFLFRYFNGTNTANNGSVRNNSILQTPPVSEKI</sequence>
<feature type="compositionally biased region" description="Low complexity" evidence="1">
    <location>
        <begin position="253"/>
        <end position="270"/>
    </location>
</feature>